<dbReference type="InterPro" id="IPR050188">
    <property type="entry name" value="RluA_PseudoU_synthase"/>
</dbReference>
<comment type="catalytic activity">
    <reaction evidence="1 5">
        <text>a uridine in RNA = a pseudouridine in RNA</text>
        <dbReference type="Rhea" id="RHEA:48348"/>
        <dbReference type="Rhea" id="RHEA-COMP:12068"/>
        <dbReference type="Rhea" id="RHEA-COMP:12069"/>
        <dbReference type="ChEBI" id="CHEBI:65314"/>
        <dbReference type="ChEBI" id="CHEBI:65315"/>
    </reaction>
</comment>
<gene>
    <name evidence="8" type="ORF">J2Z70_005524</name>
</gene>
<proteinExistence type="inferred from homology"/>
<evidence type="ECO:0000256" key="1">
    <source>
        <dbReference type="ARBA" id="ARBA00000073"/>
    </source>
</evidence>
<sequence>MTSYYPPISYIVPPSEDGWLLKTILQKRMEVSRKLLSRLKMTDLGITLNGERVYISVKVSSGDQVQIRMEEETSEDILPQPIPFEILYEDGHLLVVSKAAGMIVHPTHGHYTETLANGVVHYWAEKGERVRFRPVHRLDQETSGVLVIAKNPYSHQHISEQMIAGTVDKRYTAFVHGVPALPSGDIDGPIDRDPLEPHRRIVTPDGYPSLTRYEVKEVYGSAASRVELKLESGRTHQIRVHMGSVGCPLIGDGMYRHPLYGQAAGGRAEASAPGEERRERSASAPGEELAVTADGEEQQVQELAVTADGAALSPDEAARLAQIAELDAAIPRQALHAVRLAFRHPVTHAELVFEAPLPPDMALLQEKLRQSAR</sequence>
<dbReference type="InterPro" id="IPR020103">
    <property type="entry name" value="PsdUridine_synth_cat_dom_sf"/>
</dbReference>
<dbReference type="EMBL" id="JAGGLV010000026">
    <property type="protein sequence ID" value="MBP2115337.1"/>
    <property type="molecule type" value="Genomic_DNA"/>
</dbReference>
<accession>A0ABS4NZ65</accession>
<feature type="domain" description="Pseudouridine synthase RsuA/RluA-like" evidence="7">
    <location>
        <begin position="92"/>
        <end position="242"/>
    </location>
</feature>
<dbReference type="Pfam" id="PF00849">
    <property type="entry name" value="PseudoU_synth_2"/>
    <property type="match status" value="1"/>
</dbReference>
<name>A0ABS4NZ65_9BACL</name>
<dbReference type="PROSITE" id="PS50889">
    <property type="entry name" value="S4"/>
    <property type="match status" value="1"/>
</dbReference>
<comment type="function">
    <text evidence="5">Responsible for synthesis of pseudouridine from uracil.</text>
</comment>
<evidence type="ECO:0000256" key="3">
    <source>
        <dbReference type="ARBA" id="ARBA00023235"/>
    </source>
</evidence>
<comment type="similarity">
    <text evidence="2 5">Belongs to the pseudouridine synthase RluA family.</text>
</comment>
<protein>
    <recommendedName>
        <fullName evidence="5">Pseudouridine synthase</fullName>
        <ecNumber evidence="5">5.4.99.-</ecNumber>
    </recommendedName>
</protein>
<evidence type="ECO:0000256" key="6">
    <source>
        <dbReference type="SAM" id="MobiDB-lite"/>
    </source>
</evidence>
<evidence type="ECO:0000313" key="9">
    <source>
        <dbReference type="Proteomes" id="UP000773462"/>
    </source>
</evidence>
<evidence type="ECO:0000256" key="2">
    <source>
        <dbReference type="ARBA" id="ARBA00010876"/>
    </source>
</evidence>
<dbReference type="InterPro" id="IPR006145">
    <property type="entry name" value="PsdUridine_synth_RsuA/RluA"/>
</dbReference>
<evidence type="ECO:0000256" key="5">
    <source>
        <dbReference type="RuleBase" id="RU362028"/>
    </source>
</evidence>
<dbReference type="PANTHER" id="PTHR21600">
    <property type="entry name" value="MITOCHONDRIAL RNA PSEUDOURIDINE SYNTHASE"/>
    <property type="match status" value="1"/>
</dbReference>
<dbReference type="NCBIfam" id="TIGR00005">
    <property type="entry name" value="rluA_subfam"/>
    <property type="match status" value="1"/>
</dbReference>
<dbReference type="PROSITE" id="PS01129">
    <property type="entry name" value="PSI_RLU"/>
    <property type="match status" value="1"/>
</dbReference>
<organism evidence="8 9">
    <name type="scientific">Paenibacillus silagei</name>
    <dbReference type="NCBI Taxonomy" id="1670801"/>
    <lineage>
        <taxon>Bacteria</taxon>
        <taxon>Bacillati</taxon>
        <taxon>Bacillota</taxon>
        <taxon>Bacilli</taxon>
        <taxon>Bacillales</taxon>
        <taxon>Paenibacillaceae</taxon>
        <taxon>Paenibacillus</taxon>
    </lineage>
</organism>
<dbReference type="InterPro" id="IPR006224">
    <property type="entry name" value="PsdUridine_synth_RluA-like_CS"/>
</dbReference>
<dbReference type="EC" id="5.4.99.-" evidence="5"/>
<dbReference type="CDD" id="cd02869">
    <property type="entry name" value="PseudoU_synth_RluA_like"/>
    <property type="match status" value="1"/>
</dbReference>
<dbReference type="RefSeq" id="WP_209878345.1">
    <property type="nucleotide sequence ID" value="NZ_JAGGLV010000026.1"/>
</dbReference>
<keyword evidence="9" id="KW-1185">Reference proteome</keyword>
<dbReference type="GO" id="GO:0160140">
    <property type="term" value="F:23S rRNA pseudouridine(1911/1915/1917) synthase activity"/>
    <property type="evidence" value="ECO:0007669"/>
    <property type="project" value="UniProtKB-EC"/>
</dbReference>
<comment type="caution">
    <text evidence="8">The sequence shown here is derived from an EMBL/GenBank/DDBJ whole genome shotgun (WGS) entry which is preliminary data.</text>
</comment>
<dbReference type="InterPro" id="IPR006225">
    <property type="entry name" value="PsdUridine_synth_RluC/D"/>
</dbReference>
<evidence type="ECO:0000256" key="4">
    <source>
        <dbReference type="PROSITE-ProRule" id="PRU00182"/>
    </source>
</evidence>
<evidence type="ECO:0000259" key="7">
    <source>
        <dbReference type="Pfam" id="PF00849"/>
    </source>
</evidence>
<keyword evidence="3 5" id="KW-0413">Isomerase</keyword>
<dbReference type="Gene3D" id="3.30.2350.10">
    <property type="entry name" value="Pseudouridine synthase"/>
    <property type="match status" value="2"/>
</dbReference>
<dbReference type="PANTHER" id="PTHR21600:SF44">
    <property type="entry name" value="RIBOSOMAL LARGE SUBUNIT PSEUDOURIDINE SYNTHASE D"/>
    <property type="match status" value="1"/>
</dbReference>
<feature type="region of interest" description="Disordered" evidence="6">
    <location>
        <begin position="265"/>
        <end position="287"/>
    </location>
</feature>
<keyword evidence="4" id="KW-0694">RNA-binding</keyword>
<dbReference type="SUPFAM" id="SSF55120">
    <property type="entry name" value="Pseudouridine synthase"/>
    <property type="match status" value="1"/>
</dbReference>
<reference evidence="8 9" key="1">
    <citation type="submission" date="2021-03" db="EMBL/GenBank/DDBJ databases">
        <title>Genomic Encyclopedia of Type Strains, Phase IV (KMG-IV): sequencing the most valuable type-strain genomes for metagenomic binning, comparative biology and taxonomic classification.</title>
        <authorList>
            <person name="Goeker M."/>
        </authorList>
    </citation>
    <scope>NUCLEOTIDE SEQUENCE [LARGE SCALE GENOMIC DNA]</scope>
    <source>
        <strain evidence="8 9">DSM 101953</strain>
    </source>
</reference>
<evidence type="ECO:0000313" key="8">
    <source>
        <dbReference type="EMBL" id="MBP2115337.1"/>
    </source>
</evidence>
<dbReference type="Proteomes" id="UP000773462">
    <property type="component" value="Unassembled WGS sequence"/>
</dbReference>